<dbReference type="Pfam" id="PF00027">
    <property type="entry name" value="cNMP_binding"/>
    <property type="match status" value="1"/>
</dbReference>
<name>Q132G3_RHOPS</name>
<evidence type="ECO:0000256" key="2">
    <source>
        <dbReference type="ARBA" id="ARBA00023125"/>
    </source>
</evidence>
<dbReference type="InterPro" id="IPR036390">
    <property type="entry name" value="WH_DNA-bd_sf"/>
</dbReference>
<gene>
    <name evidence="5" type="ordered locus">RPD_3805</name>
</gene>
<dbReference type="SUPFAM" id="SSF46785">
    <property type="entry name" value="Winged helix' DNA-binding domain"/>
    <property type="match status" value="1"/>
</dbReference>
<keyword evidence="2" id="KW-0238">DNA-binding</keyword>
<dbReference type="PROSITE" id="PS51063">
    <property type="entry name" value="HTH_CRP_2"/>
    <property type="match status" value="1"/>
</dbReference>
<keyword evidence="3" id="KW-0804">Transcription</keyword>
<dbReference type="AlphaFoldDB" id="Q132G3"/>
<dbReference type="Pfam" id="PF13545">
    <property type="entry name" value="HTH_Crp_2"/>
    <property type="match status" value="1"/>
</dbReference>
<evidence type="ECO:0000313" key="5">
    <source>
        <dbReference type="EMBL" id="ABE41026.1"/>
    </source>
</evidence>
<dbReference type="GO" id="GO:0006355">
    <property type="term" value="P:regulation of DNA-templated transcription"/>
    <property type="evidence" value="ECO:0007669"/>
    <property type="project" value="InterPro"/>
</dbReference>
<dbReference type="STRING" id="316057.RPD_3805"/>
<dbReference type="Proteomes" id="UP000001818">
    <property type="component" value="Chromosome"/>
</dbReference>
<dbReference type="Gene3D" id="2.60.120.10">
    <property type="entry name" value="Jelly Rolls"/>
    <property type="match status" value="1"/>
</dbReference>
<dbReference type="KEGG" id="rpd:RPD_3805"/>
<dbReference type="GO" id="GO:0003677">
    <property type="term" value="F:DNA binding"/>
    <property type="evidence" value="ECO:0007669"/>
    <property type="project" value="UniProtKB-KW"/>
</dbReference>
<evidence type="ECO:0000256" key="3">
    <source>
        <dbReference type="ARBA" id="ARBA00023163"/>
    </source>
</evidence>
<organism evidence="5 6">
    <name type="scientific">Rhodopseudomonas palustris (strain BisB5)</name>
    <dbReference type="NCBI Taxonomy" id="316057"/>
    <lineage>
        <taxon>Bacteria</taxon>
        <taxon>Pseudomonadati</taxon>
        <taxon>Pseudomonadota</taxon>
        <taxon>Alphaproteobacteria</taxon>
        <taxon>Hyphomicrobiales</taxon>
        <taxon>Nitrobacteraceae</taxon>
        <taxon>Rhodopseudomonas</taxon>
    </lineage>
</organism>
<dbReference type="InterPro" id="IPR000595">
    <property type="entry name" value="cNMP-bd_dom"/>
</dbReference>
<feature type="domain" description="HTH crp-type" evidence="4">
    <location>
        <begin position="165"/>
        <end position="239"/>
    </location>
</feature>
<dbReference type="SMART" id="SM00419">
    <property type="entry name" value="HTH_CRP"/>
    <property type="match status" value="1"/>
</dbReference>
<dbReference type="InterPro" id="IPR014710">
    <property type="entry name" value="RmlC-like_jellyroll"/>
</dbReference>
<dbReference type="CDD" id="cd00038">
    <property type="entry name" value="CAP_ED"/>
    <property type="match status" value="1"/>
</dbReference>
<dbReference type="eggNOG" id="COG0664">
    <property type="taxonomic scope" value="Bacteria"/>
</dbReference>
<reference evidence="5 6" key="1">
    <citation type="submission" date="2006-03" db="EMBL/GenBank/DDBJ databases">
        <title>Complete sequence of Rhodopseudomonas palustris BisB5.</title>
        <authorList>
            <consortium name="US DOE Joint Genome Institute"/>
            <person name="Copeland A."/>
            <person name="Lucas S."/>
            <person name="Lapidus A."/>
            <person name="Barry K."/>
            <person name="Detter J.C."/>
            <person name="Glavina del Rio T."/>
            <person name="Hammon N."/>
            <person name="Israni S."/>
            <person name="Dalin E."/>
            <person name="Tice H."/>
            <person name="Pitluck S."/>
            <person name="Chain P."/>
            <person name="Malfatti S."/>
            <person name="Shin M."/>
            <person name="Vergez L."/>
            <person name="Schmutz J."/>
            <person name="Larimer F."/>
            <person name="Land M."/>
            <person name="Hauser L."/>
            <person name="Pelletier D.A."/>
            <person name="Kyrpides N."/>
            <person name="Lykidis A."/>
            <person name="Oda Y."/>
            <person name="Harwood C.S."/>
            <person name="Richardson P."/>
        </authorList>
    </citation>
    <scope>NUCLEOTIDE SEQUENCE [LARGE SCALE GENOMIC DNA]</scope>
    <source>
        <strain evidence="5 6">BisB5</strain>
    </source>
</reference>
<sequence>METRWSYHLIRFLTEAGLDRVHRILIDKLKEHSRIGVDDALAIQSLSFTVRELGRNEDFIRQGDTPKVSALVVEGMVGRYHLMPNGRRQYLSFHMAGDMPDSQTLFLDRMDHAVCAIGNAVVASIPHKQLTRTFEVRPQIGFAIWRETLIDAAIFREAITNNSARDMTARMAHLFCELFYRAEASRLTRGRVMALPIGLAQLGETLGMAIATVNRTLADLRAARMIEFRGGELEMLDWPRLADIGQFDPSYLHLKKPPAIADG</sequence>
<dbReference type="SUPFAM" id="SSF51206">
    <property type="entry name" value="cAMP-binding domain-like"/>
    <property type="match status" value="1"/>
</dbReference>
<dbReference type="InterPro" id="IPR012318">
    <property type="entry name" value="HTH_CRP"/>
</dbReference>
<keyword evidence="1" id="KW-0805">Transcription regulation</keyword>
<dbReference type="HOGENOM" id="CLU_075053_0_0_5"/>
<evidence type="ECO:0000313" key="6">
    <source>
        <dbReference type="Proteomes" id="UP000001818"/>
    </source>
</evidence>
<accession>Q132G3</accession>
<evidence type="ECO:0000256" key="1">
    <source>
        <dbReference type="ARBA" id="ARBA00023015"/>
    </source>
</evidence>
<protein>
    <submittedName>
        <fullName evidence="5">Transcriptional regulator, Crp/Fnr family</fullName>
    </submittedName>
</protein>
<dbReference type="EMBL" id="CP000283">
    <property type="protein sequence ID" value="ABE41026.1"/>
    <property type="molecule type" value="Genomic_DNA"/>
</dbReference>
<proteinExistence type="predicted"/>
<evidence type="ECO:0000259" key="4">
    <source>
        <dbReference type="PROSITE" id="PS51063"/>
    </source>
</evidence>
<dbReference type="InterPro" id="IPR018490">
    <property type="entry name" value="cNMP-bd_dom_sf"/>
</dbReference>